<evidence type="ECO:0000256" key="2">
    <source>
        <dbReference type="ARBA" id="ARBA00002566"/>
    </source>
</evidence>
<evidence type="ECO:0000256" key="15">
    <source>
        <dbReference type="ARBA" id="ARBA00023075"/>
    </source>
</evidence>
<keyword evidence="11" id="KW-0999">Mitochondrion inner membrane</keyword>
<feature type="compositionally biased region" description="Polar residues" evidence="22">
    <location>
        <begin position="120"/>
        <end position="140"/>
    </location>
</feature>
<proteinExistence type="predicted"/>
<dbReference type="GO" id="GO:0008121">
    <property type="term" value="F:quinol-cytochrome-c reductase activity"/>
    <property type="evidence" value="ECO:0007669"/>
    <property type="project" value="TreeGrafter"/>
</dbReference>
<evidence type="ECO:0000256" key="16">
    <source>
        <dbReference type="ARBA" id="ARBA00023128"/>
    </source>
</evidence>
<feature type="signal peptide" evidence="23">
    <location>
        <begin position="1"/>
        <end position="16"/>
    </location>
</feature>
<comment type="function">
    <text evidence="2">Component of the ubiquinol-cytochrome c reductase complex (complex III or cytochrome b-c1 complex) that is part of the mitochondrial respiratory chain. The b-c1 complex mediates electron transfer from ubiquinol to cytochrome c. Contributes to the generation of a proton gradient across the mitochondrial membrane that is then used for ATP synthesis.</text>
</comment>
<comment type="subunit">
    <text evidence="4">The cytochrome bc1 complex contains 11 subunits: 3 respiratory subunits (MT-CYB, CYC1 and UQCRFS1), 2 core proteins (UQCRC1 and UQCRC2) and 6 low-molecular weight proteins (UQCRH/QCR6, UQCRB/QCR7, UQCRQ/QCR8, UQCR10/QCR9, UQCR11/QCR10 and a cleavage product of UQCRFS1). This cytochrome bc1 complex then forms a dimer.</text>
</comment>
<dbReference type="InterPro" id="IPR027387">
    <property type="entry name" value="Cytb/b6-like_sf"/>
</dbReference>
<evidence type="ECO:0000256" key="21">
    <source>
        <dbReference type="ARBA" id="ARBA00032818"/>
    </source>
</evidence>
<dbReference type="Ensembl" id="ENSCWAT00000024508.1">
    <property type="protein sequence ID" value="ENSCWAP00000022599.1"/>
    <property type="gene ID" value="ENSCWAG00000017229.1"/>
</dbReference>
<evidence type="ECO:0000259" key="24">
    <source>
        <dbReference type="Pfam" id="PF00033"/>
    </source>
</evidence>
<keyword evidence="23" id="KW-0732">Signal</keyword>
<dbReference type="PANTHER" id="PTHR19271">
    <property type="entry name" value="CYTOCHROME B"/>
    <property type="match status" value="1"/>
</dbReference>
<keyword evidence="9" id="KW-0812">Transmembrane</keyword>
<dbReference type="Gene3D" id="1.20.810.10">
    <property type="entry name" value="Cytochrome Bc1 Complex, Chain C"/>
    <property type="match status" value="1"/>
</dbReference>
<keyword evidence="10" id="KW-0479">Metal-binding</keyword>
<evidence type="ECO:0000256" key="14">
    <source>
        <dbReference type="ARBA" id="ARBA00023004"/>
    </source>
</evidence>
<dbReference type="SUPFAM" id="SSF81342">
    <property type="entry name" value="Transmembrane di-heme cytochromes"/>
    <property type="match status" value="1"/>
</dbReference>
<evidence type="ECO:0000256" key="7">
    <source>
        <dbReference type="ARBA" id="ARBA00022617"/>
    </source>
</evidence>
<name>A0A8C3X320_9CETA</name>
<evidence type="ECO:0000256" key="9">
    <source>
        <dbReference type="ARBA" id="ARBA00022692"/>
    </source>
</evidence>
<evidence type="ECO:0000256" key="3">
    <source>
        <dbReference type="ARBA" id="ARBA00004448"/>
    </source>
</evidence>
<comment type="cofactor">
    <cofactor evidence="1">
        <name>heme b</name>
        <dbReference type="ChEBI" id="CHEBI:60344"/>
    </cofactor>
</comment>
<evidence type="ECO:0000256" key="4">
    <source>
        <dbReference type="ARBA" id="ARBA00011088"/>
    </source>
</evidence>
<feature type="region of interest" description="Disordered" evidence="22">
    <location>
        <begin position="94"/>
        <end position="148"/>
    </location>
</feature>
<keyword evidence="13" id="KW-1133">Transmembrane helix</keyword>
<keyword evidence="17" id="KW-0472">Membrane</keyword>
<comment type="subcellular location">
    <subcellularLocation>
        <location evidence="3">Mitochondrion inner membrane</location>
        <topology evidence="3">Multi-pass membrane protein</topology>
    </subcellularLocation>
</comment>
<keyword evidence="6" id="KW-0813">Transport</keyword>
<keyword evidence="12" id="KW-0249">Electron transport</keyword>
<evidence type="ECO:0000256" key="12">
    <source>
        <dbReference type="ARBA" id="ARBA00022982"/>
    </source>
</evidence>
<evidence type="ECO:0000256" key="6">
    <source>
        <dbReference type="ARBA" id="ARBA00022448"/>
    </source>
</evidence>
<keyword evidence="14" id="KW-0408">Iron</keyword>
<evidence type="ECO:0000256" key="5">
    <source>
        <dbReference type="ARBA" id="ARBA00013531"/>
    </source>
</evidence>
<evidence type="ECO:0000256" key="8">
    <source>
        <dbReference type="ARBA" id="ARBA00022660"/>
    </source>
</evidence>
<dbReference type="GO" id="GO:0006122">
    <property type="term" value="P:mitochondrial electron transport, ubiquinol to cytochrome c"/>
    <property type="evidence" value="ECO:0007669"/>
    <property type="project" value="TreeGrafter"/>
</dbReference>
<evidence type="ECO:0000313" key="26">
    <source>
        <dbReference type="Proteomes" id="UP000694540"/>
    </source>
</evidence>
<keyword evidence="26" id="KW-1185">Reference proteome</keyword>
<evidence type="ECO:0000256" key="17">
    <source>
        <dbReference type="ARBA" id="ARBA00023136"/>
    </source>
</evidence>
<organism evidence="25 26">
    <name type="scientific">Catagonus wagneri</name>
    <name type="common">Chacoan peccary</name>
    <dbReference type="NCBI Taxonomy" id="51154"/>
    <lineage>
        <taxon>Eukaryota</taxon>
        <taxon>Metazoa</taxon>
        <taxon>Chordata</taxon>
        <taxon>Craniata</taxon>
        <taxon>Vertebrata</taxon>
        <taxon>Euteleostomi</taxon>
        <taxon>Mammalia</taxon>
        <taxon>Eutheria</taxon>
        <taxon>Laurasiatheria</taxon>
        <taxon>Artiodactyla</taxon>
        <taxon>Suina</taxon>
        <taxon>Tayassuidae</taxon>
        <taxon>Catagonus</taxon>
    </lineage>
</organism>
<evidence type="ECO:0000256" key="19">
    <source>
        <dbReference type="ARBA" id="ARBA00031681"/>
    </source>
</evidence>
<reference evidence="25" key="2">
    <citation type="submission" date="2025-09" db="UniProtKB">
        <authorList>
            <consortium name="Ensembl"/>
        </authorList>
    </citation>
    <scope>IDENTIFICATION</scope>
</reference>
<evidence type="ECO:0000256" key="22">
    <source>
        <dbReference type="SAM" id="MobiDB-lite"/>
    </source>
</evidence>
<evidence type="ECO:0000256" key="23">
    <source>
        <dbReference type="SAM" id="SignalP"/>
    </source>
</evidence>
<evidence type="ECO:0000256" key="13">
    <source>
        <dbReference type="ARBA" id="ARBA00022989"/>
    </source>
</evidence>
<protein>
    <recommendedName>
        <fullName evidence="5">Cytochrome b</fullName>
    </recommendedName>
    <alternativeName>
        <fullName evidence="19">Complex III subunit 3</fullName>
    </alternativeName>
    <alternativeName>
        <fullName evidence="20">Complex III subunit III</fullName>
    </alternativeName>
    <alternativeName>
        <fullName evidence="18">Cytochrome b-c1 complex subunit 3</fullName>
    </alternativeName>
    <alternativeName>
        <fullName evidence="21">Ubiquinol-cytochrome-c reductase complex cytochrome b subunit</fullName>
    </alternativeName>
</protein>
<evidence type="ECO:0000256" key="1">
    <source>
        <dbReference type="ARBA" id="ARBA00001970"/>
    </source>
</evidence>
<evidence type="ECO:0000256" key="10">
    <source>
        <dbReference type="ARBA" id="ARBA00022723"/>
    </source>
</evidence>
<keyword evidence="8" id="KW-0679">Respiratory chain</keyword>
<keyword evidence="16" id="KW-0496">Mitochondrion</keyword>
<feature type="compositionally biased region" description="Low complexity" evidence="22">
    <location>
        <begin position="95"/>
        <end position="110"/>
    </location>
</feature>
<dbReference type="PANTHER" id="PTHR19271:SF16">
    <property type="entry name" value="CYTOCHROME B"/>
    <property type="match status" value="1"/>
</dbReference>
<evidence type="ECO:0000313" key="25">
    <source>
        <dbReference type="Ensembl" id="ENSCWAP00000022599.1"/>
    </source>
</evidence>
<dbReference type="Pfam" id="PF00033">
    <property type="entry name" value="Cytochrome_B"/>
    <property type="match status" value="1"/>
</dbReference>
<keyword evidence="15" id="KW-0830">Ubiquinone</keyword>
<dbReference type="GeneTree" id="ENSGT00960000189291"/>
<evidence type="ECO:0000256" key="11">
    <source>
        <dbReference type="ARBA" id="ARBA00022792"/>
    </source>
</evidence>
<reference evidence="25" key="1">
    <citation type="submission" date="2025-08" db="UniProtKB">
        <authorList>
            <consortium name="Ensembl"/>
        </authorList>
    </citation>
    <scope>IDENTIFICATION</scope>
</reference>
<dbReference type="Proteomes" id="UP000694540">
    <property type="component" value="Unplaced"/>
</dbReference>
<sequence length="171" mass="18997">LAVCLVLQILTGIFLAIHYTSDTTTAFSSVTHICRDVNYGPTATSTILARPTGRPRQLHSSKSTQHTPTYQTRMILPIYLRNPALNPKQIGGSISPSLLNPSPSSSTNTTYLRTTKHDIPTSQPTPILNPSGRPSYTNMNRRPARRTSVHHYRTTSIYHMFPHHSHAHTSS</sequence>
<dbReference type="GO" id="GO:0005743">
    <property type="term" value="C:mitochondrial inner membrane"/>
    <property type="evidence" value="ECO:0007669"/>
    <property type="project" value="UniProtKB-SubCell"/>
</dbReference>
<evidence type="ECO:0000256" key="18">
    <source>
        <dbReference type="ARBA" id="ARBA00029812"/>
    </source>
</evidence>
<accession>A0A8C3X320</accession>
<dbReference type="InterPro" id="IPR005797">
    <property type="entry name" value="Cyt_b/b6_N"/>
</dbReference>
<feature type="domain" description="Cytochrome b/b6 N-terminal region profile" evidence="24">
    <location>
        <begin position="2"/>
        <end position="40"/>
    </location>
</feature>
<dbReference type="InterPro" id="IPR016174">
    <property type="entry name" value="Di-haem_cyt_TM"/>
</dbReference>
<evidence type="ECO:0000256" key="20">
    <source>
        <dbReference type="ARBA" id="ARBA00032600"/>
    </source>
</evidence>
<dbReference type="AlphaFoldDB" id="A0A8C3X320"/>
<dbReference type="GO" id="GO:0016491">
    <property type="term" value="F:oxidoreductase activity"/>
    <property type="evidence" value="ECO:0007669"/>
    <property type="project" value="InterPro"/>
</dbReference>
<feature type="chain" id="PRO_5034708973" description="Cytochrome b" evidence="23">
    <location>
        <begin position="17"/>
        <end position="171"/>
    </location>
</feature>
<dbReference type="GO" id="GO:0046872">
    <property type="term" value="F:metal ion binding"/>
    <property type="evidence" value="ECO:0007669"/>
    <property type="project" value="UniProtKB-KW"/>
</dbReference>
<keyword evidence="7" id="KW-0349">Heme</keyword>